<feature type="chain" id="PRO_5040429584" description="Secreted protein" evidence="1">
    <location>
        <begin position="19"/>
        <end position="87"/>
    </location>
</feature>
<feature type="signal peptide" evidence="1">
    <location>
        <begin position="1"/>
        <end position="18"/>
    </location>
</feature>
<evidence type="ECO:0000313" key="3">
    <source>
        <dbReference type="Proteomes" id="UP000887229"/>
    </source>
</evidence>
<dbReference type="AlphaFoldDB" id="A0A9P7ZLG4"/>
<evidence type="ECO:0000256" key="1">
    <source>
        <dbReference type="SAM" id="SignalP"/>
    </source>
</evidence>
<keyword evidence="1" id="KW-0732">Signal</keyword>
<dbReference type="GeneID" id="70294575"/>
<evidence type="ECO:0008006" key="4">
    <source>
        <dbReference type="Google" id="ProtNLM"/>
    </source>
</evidence>
<organism evidence="2 3">
    <name type="scientific">Emericellopsis atlantica</name>
    <dbReference type="NCBI Taxonomy" id="2614577"/>
    <lineage>
        <taxon>Eukaryota</taxon>
        <taxon>Fungi</taxon>
        <taxon>Dikarya</taxon>
        <taxon>Ascomycota</taxon>
        <taxon>Pezizomycotina</taxon>
        <taxon>Sordariomycetes</taxon>
        <taxon>Hypocreomycetidae</taxon>
        <taxon>Hypocreales</taxon>
        <taxon>Bionectriaceae</taxon>
        <taxon>Emericellopsis</taxon>
    </lineage>
</organism>
<gene>
    <name evidence="2" type="ORF">F5Z01DRAFT_657943</name>
</gene>
<name>A0A9P7ZLG4_9HYPO</name>
<dbReference type="Proteomes" id="UP000887229">
    <property type="component" value="Unassembled WGS sequence"/>
</dbReference>
<keyword evidence="3" id="KW-1185">Reference proteome</keyword>
<evidence type="ECO:0000313" key="2">
    <source>
        <dbReference type="EMBL" id="KAG9253668.1"/>
    </source>
</evidence>
<dbReference type="RefSeq" id="XP_046117592.1">
    <property type="nucleotide sequence ID" value="XM_046263672.1"/>
</dbReference>
<dbReference type="EMBL" id="MU251257">
    <property type="protein sequence ID" value="KAG9253668.1"/>
    <property type="molecule type" value="Genomic_DNA"/>
</dbReference>
<proteinExistence type="predicted"/>
<comment type="caution">
    <text evidence="2">The sequence shown here is derived from an EMBL/GenBank/DDBJ whole genome shotgun (WGS) entry which is preliminary data.</text>
</comment>
<protein>
    <recommendedName>
        <fullName evidence="4">Secreted protein</fullName>
    </recommendedName>
</protein>
<accession>A0A9P7ZLG4</accession>
<reference evidence="2" key="1">
    <citation type="journal article" date="2021" name="IMA Fungus">
        <title>Genomic characterization of three marine fungi, including Emericellopsis atlantica sp. nov. with signatures of a generalist lifestyle and marine biomass degradation.</title>
        <authorList>
            <person name="Hagestad O.C."/>
            <person name="Hou L."/>
            <person name="Andersen J.H."/>
            <person name="Hansen E.H."/>
            <person name="Altermark B."/>
            <person name="Li C."/>
            <person name="Kuhnert E."/>
            <person name="Cox R.J."/>
            <person name="Crous P.W."/>
            <person name="Spatafora J.W."/>
            <person name="Lail K."/>
            <person name="Amirebrahimi M."/>
            <person name="Lipzen A."/>
            <person name="Pangilinan J."/>
            <person name="Andreopoulos W."/>
            <person name="Hayes R.D."/>
            <person name="Ng V."/>
            <person name="Grigoriev I.V."/>
            <person name="Jackson S.A."/>
            <person name="Sutton T.D.S."/>
            <person name="Dobson A.D.W."/>
            <person name="Rama T."/>
        </authorList>
    </citation>
    <scope>NUCLEOTIDE SEQUENCE</scope>
    <source>
        <strain evidence="2">TS7</strain>
    </source>
</reference>
<sequence length="87" mass="9932">MPLMLCFVITRCCTIAQALVVFYDRVSGGGIPAKYTRARCLAIWLDLPWHCEQSNGEFVNVSSLSRVQIKINAMSTSHQWQERQRIS</sequence>